<protein>
    <recommendedName>
        <fullName evidence="4">Integral membrane protein</fullName>
    </recommendedName>
</protein>
<keyword evidence="1" id="KW-1133">Transmembrane helix</keyword>
<evidence type="ECO:0000313" key="3">
    <source>
        <dbReference type="Proteomes" id="UP000053475"/>
    </source>
</evidence>
<accession>A0A0C1C3L0</accession>
<name>A0A0C1C3L0_ASPUT</name>
<proteinExistence type="predicted"/>
<comment type="caution">
    <text evidence="2">The sequence shown here is derived from an EMBL/GenBank/DDBJ whole genome shotgun (WGS) entry which is preliminary data.</text>
</comment>
<dbReference type="Pfam" id="PF14087">
    <property type="entry name" value="DUF4267"/>
    <property type="match status" value="1"/>
</dbReference>
<feature type="transmembrane region" description="Helical" evidence="1">
    <location>
        <begin position="12"/>
        <end position="29"/>
    </location>
</feature>
<evidence type="ECO:0008006" key="4">
    <source>
        <dbReference type="Google" id="ProtNLM"/>
    </source>
</evidence>
<evidence type="ECO:0000313" key="2">
    <source>
        <dbReference type="EMBL" id="KIA75615.1"/>
    </source>
</evidence>
<organism evidence="2 3">
    <name type="scientific">Aspergillus ustus</name>
    <dbReference type="NCBI Taxonomy" id="40382"/>
    <lineage>
        <taxon>Eukaryota</taxon>
        <taxon>Fungi</taxon>
        <taxon>Dikarya</taxon>
        <taxon>Ascomycota</taxon>
        <taxon>Pezizomycotina</taxon>
        <taxon>Eurotiomycetes</taxon>
        <taxon>Eurotiomycetidae</taxon>
        <taxon>Eurotiales</taxon>
        <taxon>Aspergillaceae</taxon>
        <taxon>Aspergillus</taxon>
        <taxon>Aspergillus subgen. Nidulantes</taxon>
    </lineage>
</organism>
<feature type="transmembrane region" description="Helical" evidence="1">
    <location>
        <begin position="56"/>
        <end position="77"/>
    </location>
</feature>
<dbReference type="AlphaFoldDB" id="A0A0C1C3L0"/>
<gene>
    <name evidence="2" type="ORF">HK57_00547</name>
</gene>
<dbReference type="EMBL" id="JOMC01000065">
    <property type="protein sequence ID" value="KIA75615.1"/>
    <property type="molecule type" value="Genomic_DNA"/>
</dbReference>
<keyword evidence="1" id="KW-0812">Transmembrane</keyword>
<evidence type="ECO:0000256" key="1">
    <source>
        <dbReference type="SAM" id="Phobius"/>
    </source>
</evidence>
<reference evidence="2 3" key="1">
    <citation type="submission" date="2014-11" db="EMBL/GenBank/DDBJ databases">
        <title>Genomics derived discovery of secondary metabolites biosynthetic gene clusters in Aspergillus ustus.</title>
        <authorList>
            <person name="Pi B."/>
            <person name="Dai F."/>
            <person name="Song X."/>
            <person name="Zhu C."/>
            <person name="Li H."/>
            <person name="Yu D."/>
        </authorList>
    </citation>
    <scope>NUCLEOTIDE SEQUENCE [LARGE SCALE GENOMIC DNA]</scope>
    <source>
        <strain evidence="2 3">3.3904</strain>
    </source>
</reference>
<dbReference type="InterPro" id="IPR025363">
    <property type="entry name" value="DUF4267"/>
</dbReference>
<dbReference type="Proteomes" id="UP000053475">
    <property type="component" value="Unassembled WGS sequence"/>
</dbReference>
<sequence length="131" mass="14509">MPISQHPLVHYAALASGAIAVVFGFNAIFRPEHAMTFFEFDYPTAPAEKSVMDKIMYIYGTRDILLGLSCIIAGVAGNRKTLGWSMLNFSAMAWVDGIICYNNGHGHWNHWGYAPQATLVGALLLGWFDRN</sequence>
<keyword evidence="1" id="KW-0472">Membrane</keyword>
<keyword evidence="3" id="KW-1185">Reference proteome</keyword>